<evidence type="ECO:0000313" key="3">
    <source>
        <dbReference type="EMBL" id="UON93208.1"/>
    </source>
</evidence>
<keyword evidence="4" id="KW-1185">Reference proteome</keyword>
<gene>
    <name evidence="2" type="ORF">LJ755_10605</name>
    <name evidence="3" type="ORF">MUK71_06240</name>
</gene>
<dbReference type="Pfam" id="PF04993">
    <property type="entry name" value="TfoX_N"/>
    <property type="match status" value="1"/>
</dbReference>
<sequence length="114" mass="12493">MVTNRPVARDYLAGRLRQVLAPRPNVREVRMFGGLSFMVDERLAVAAGAGGDLLVHIDPARYEDLLERGAEEAVMGSNRPMGRNWLTVPESRLASDEDLAWWVMVGLDSGEAGA</sequence>
<dbReference type="EMBL" id="JAJFZT010000006">
    <property type="protein sequence ID" value="MCC3273176.1"/>
    <property type="molecule type" value="Genomic_DNA"/>
</dbReference>
<protein>
    <submittedName>
        <fullName evidence="2">TfoX/Sxy family protein</fullName>
    </submittedName>
</protein>
<evidence type="ECO:0000313" key="2">
    <source>
        <dbReference type="EMBL" id="MCC3273176.1"/>
    </source>
</evidence>
<evidence type="ECO:0000313" key="5">
    <source>
        <dbReference type="Proteomes" id="UP001155145"/>
    </source>
</evidence>
<dbReference type="EMBL" id="CP094984">
    <property type="protein sequence ID" value="UON93208.1"/>
    <property type="molecule type" value="Genomic_DNA"/>
</dbReference>
<evidence type="ECO:0000313" key="4">
    <source>
        <dbReference type="Proteomes" id="UP000829758"/>
    </source>
</evidence>
<dbReference type="Proteomes" id="UP001155145">
    <property type="component" value="Unassembled WGS sequence"/>
</dbReference>
<dbReference type="InterPro" id="IPR007076">
    <property type="entry name" value="TfoX_N"/>
</dbReference>
<dbReference type="Gene3D" id="3.30.1460.30">
    <property type="entry name" value="YgaC/TfoX-N like chaperone"/>
    <property type="match status" value="1"/>
</dbReference>
<organism evidence="2 5">
    <name type="scientific">Arthrobacter zhangbolii</name>
    <dbReference type="NCBI Taxonomy" id="2886936"/>
    <lineage>
        <taxon>Bacteria</taxon>
        <taxon>Bacillati</taxon>
        <taxon>Actinomycetota</taxon>
        <taxon>Actinomycetes</taxon>
        <taxon>Micrococcales</taxon>
        <taxon>Micrococcaceae</taxon>
        <taxon>Arthrobacter</taxon>
    </lineage>
</organism>
<accession>A0A9X1SA51</accession>
<evidence type="ECO:0000259" key="1">
    <source>
        <dbReference type="Pfam" id="PF04993"/>
    </source>
</evidence>
<reference evidence="2" key="1">
    <citation type="submission" date="2021-10" db="EMBL/GenBank/DDBJ databases">
        <title>Novel species in genus Arthrobacter.</title>
        <authorList>
            <person name="Liu Y."/>
        </authorList>
    </citation>
    <scope>NUCLEOTIDE SEQUENCE</scope>
    <source>
        <strain evidence="2">Zg-Y462</strain>
        <strain evidence="4">zg-Y462</strain>
    </source>
</reference>
<name>A0A9X1SA51_9MICC</name>
<feature type="domain" description="TfoX N-terminal" evidence="1">
    <location>
        <begin position="19"/>
        <end position="106"/>
    </location>
</feature>
<dbReference type="AlphaFoldDB" id="A0A9X1SA51"/>
<dbReference type="RefSeq" id="WP_227904508.1">
    <property type="nucleotide sequence ID" value="NZ_CP094984.1"/>
</dbReference>
<proteinExistence type="predicted"/>
<dbReference type="SUPFAM" id="SSF159894">
    <property type="entry name" value="YgaC/TfoX-N like"/>
    <property type="match status" value="1"/>
</dbReference>
<dbReference type="Proteomes" id="UP000829758">
    <property type="component" value="Chromosome"/>
</dbReference>